<sequence>MTNTPATQGDAPEWNRTGHDFSQRQHLHYTGPIYDLHAHVTMTAPSDQAAGPAGGAGAAGSADSAARMLDIGQQYHVIQTVSMCPPQDIVPLRERLGDRIRFNGMINKKPEEPDSAAIDLVDRFLEAGIEIVKLWAAPRGRDRGLTLDPPWRIAALRHAIQAGIRIVMVHVGDPDRWFETVYTDSAKYGTKADQYIPLRRLMQEFSDCTWIGAHMGGSPENPEFLQELFESHPNFYVDTSATKWQVREISKRTNAIRALVTKFPDRFFWGTDLVTRHPLPEEHYESRYWCMRTLWESDWVGPSPIADPDHVPQPGEGPTPTLRGLALPTHLLQAVYTDNAVRLLQSRN</sequence>
<evidence type="ECO:0000313" key="2">
    <source>
        <dbReference type="EMBL" id="VIP02103.1"/>
    </source>
</evidence>
<dbReference type="InParanoid" id="A0A6C2YLV0"/>
<keyword evidence="3" id="KW-1185">Reference proteome</keyword>
<dbReference type="RefSeq" id="WP_162657311.1">
    <property type="nucleotide sequence ID" value="NZ_LR593887.1"/>
</dbReference>
<accession>A0A6C2YLV0</accession>
<dbReference type="Proteomes" id="UP000464378">
    <property type="component" value="Chromosome"/>
</dbReference>
<dbReference type="AlphaFoldDB" id="A0A6C2YLV0"/>
<dbReference type="InterPro" id="IPR006680">
    <property type="entry name" value="Amidohydro-rel"/>
</dbReference>
<dbReference type="Gene3D" id="3.20.20.140">
    <property type="entry name" value="Metal-dependent hydrolases"/>
    <property type="match status" value="1"/>
</dbReference>
<evidence type="ECO:0000313" key="3">
    <source>
        <dbReference type="Proteomes" id="UP000464378"/>
    </source>
</evidence>
<dbReference type="GO" id="GO:0016787">
    <property type="term" value="F:hydrolase activity"/>
    <property type="evidence" value="ECO:0007669"/>
    <property type="project" value="UniProtKB-KW"/>
</dbReference>
<proteinExistence type="predicted"/>
<keyword evidence="2" id="KW-0378">Hydrolase</keyword>
<dbReference type="InterPro" id="IPR032466">
    <property type="entry name" value="Metal_Hydrolase"/>
</dbReference>
<dbReference type="Pfam" id="PF04909">
    <property type="entry name" value="Amidohydro_2"/>
    <property type="match status" value="1"/>
</dbReference>
<organism evidence="2">
    <name type="scientific">Tuwongella immobilis</name>
    <dbReference type="NCBI Taxonomy" id="692036"/>
    <lineage>
        <taxon>Bacteria</taxon>
        <taxon>Pseudomonadati</taxon>
        <taxon>Planctomycetota</taxon>
        <taxon>Planctomycetia</taxon>
        <taxon>Gemmatales</taxon>
        <taxon>Gemmataceae</taxon>
        <taxon>Tuwongella</taxon>
    </lineage>
</organism>
<dbReference type="EMBL" id="LR586016">
    <property type="protein sequence ID" value="VIP02103.1"/>
    <property type="molecule type" value="Genomic_DNA"/>
</dbReference>
<dbReference type="SUPFAM" id="SSF51556">
    <property type="entry name" value="Metallo-dependent hydrolases"/>
    <property type="match status" value="1"/>
</dbReference>
<gene>
    <name evidence="2" type="ORF">GMBLW1_18570</name>
</gene>
<dbReference type="KEGG" id="tim:GMBLW1_18570"/>
<reference evidence="2" key="1">
    <citation type="submission" date="2019-04" db="EMBL/GenBank/DDBJ databases">
        <authorList>
            <consortium name="Science for Life Laboratories"/>
        </authorList>
    </citation>
    <scope>NUCLEOTIDE SEQUENCE</scope>
    <source>
        <strain evidence="2">MBLW1</strain>
    </source>
</reference>
<dbReference type="EMBL" id="LR593887">
    <property type="protein sequence ID" value="VTS00395.1"/>
    <property type="molecule type" value="Genomic_DNA"/>
</dbReference>
<evidence type="ECO:0000259" key="1">
    <source>
        <dbReference type="Pfam" id="PF04909"/>
    </source>
</evidence>
<name>A0A6C2YLV0_9BACT</name>
<protein>
    <recommendedName>
        <fullName evidence="1">Amidohydrolase-related domain-containing protein</fullName>
    </recommendedName>
</protein>
<feature type="domain" description="Amidohydrolase-related" evidence="1">
    <location>
        <begin position="93"/>
        <end position="344"/>
    </location>
</feature>